<evidence type="ECO:0000256" key="5">
    <source>
        <dbReference type="ARBA" id="ARBA00022729"/>
    </source>
</evidence>
<reference evidence="14 15" key="1">
    <citation type="submission" date="2021-08" db="EMBL/GenBank/DDBJ databases">
        <title>Helicobacter spp. isolated from feces of Anatolian Ground Squirrel (Spermophilus xanthoprymnus) in Turkey.</title>
        <authorList>
            <person name="Aydin F."/>
            <person name="Abay S."/>
            <person name="Kayman T."/>
            <person name="Karakaya E."/>
            <person name="Saticioglu I.B."/>
        </authorList>
    </citation>
    <scope>NUCLEOTIDE SEQUENCE [LARGE SCALE GENOMIC DNA]</scope>
    <source>
        <strain evidence="14 15">Faydin-H70</strain>
    </source>
</reference>
<dbReference type="Pfam" id="PF13505">
    <property type="entry name" value="OMP_b-brl"/>
    <property type="match status" value="1"/>
</dbReference>
<keyword evidence="2" id="KW-0813">Transport</keyword>
<proteinExistence type="predicted"/>
<keyword evidence="8 10" id="KW-0472">Membrane</keyword>
<dbReference type="EMBL" id="JAIGYQ010000008">
    <property type="protein sequence ID" value="MBX7491133.1"/>
    <property type="molecule type" value="Genomic_DNA"/>
</dbReference>
<evidence type="ECO:0000256" key="1">
    <source>
        <dbReference type="ARBA" id="ARBA00004571"/>
    </source>
</evidence>
<feature type="region of interest" description="Disordered" evidence="11">
    <location>
        <begin position="276"/>
        <end position="306"/>
    </location>
</feature>
<dbReference type="Gene3D" id="3.30.1330.60">
    <property type="entry name" value="OmpA-like domain"/>
    <property type="match status" value="1"/>
</dbReference>
<gene>
    <name evidence="14" type="ORF">K4G57_06620</name>
</gene>
<evidence type="ECO:0000313" key="15">
    <source>
        <dbReference type="Proteomes" id="UP000700059"/>
    </source>
</evidence>
<dbReference type="InterPro" id="IPR006665">
    <property type="entry name" value="OmpA-like"/>
</dbReference>
<evidence type="ECO:0000256" key="11">
    <source>
        <dbReference type="SAM" id="MobiDB-lite"/>
    </source>
</evidence>
<evidence type="ECO:0000256" key="8">
    <source>
        <dbReference type="ARBA" id="ARBA00023136"/>
    </source>
</evidence>
<dbReference type="SUPFAM" id="SSF103088">
    <property type="entry name" value="OmpA-like"/>
    <property type="match status" value="1"/>
</dbReference>
<keyword evidence="5 12" id="KW-0732">Signal</keyword>
<name>A0ABS7JNZ7_9HELI</name>
<dbReference type="InterPro" id="IPR006690">
    <property type="entry name" value="OMPA-like_CS"/>
</dbReference>
<dbReference type="PROSITE" id="PS01068">
    <property type="entry name" value="OMPA_1"/>
    <property type="match status" value="1"/>
</dbReference>
<feature type="compositionally biased region" description="Basic and acidic residues" evidence="11">
    <location>
        <begin position="285"/>
        <end position="298"/>
    </location>
</feature>
<keyword evidence="15" id="KW-1185">Reference proteome</keyword>
<evidence type="ECO:0000256" key="7">
    <source>
        <dbReference type="ARBA" id="ARBA00023114"/>
    </source>
</evidence>
<accession>A0ABS7JNZ7</accession>
<dbReference type="Gene3D" id="2.40.160.20">
    <property type="match status" value="1"/>
</dbReference>
<keyword evidence="9" id="KW-0998">Cell outer membrane</keyword>
<comment type="subcellular location">
    <subcellularLocation>
        <location evidence="1">Cell outer membrane</location>
        <topology evidence="1">Multi-pass membrane protein</topology>
    </subcellularLocation>
</comment>
<organism evidence="14 15">
    <name type="scientific">Helicobacter turcicus</name>
    <dbReference type="NCBI Taxonomy" id="2867412"/>
    <lineage>
        <taxon>Bacteria</taxon>
        <taxon>Pseudomonadati</taxon>
        <taxon>Campylobacterota</taxon>
        <taxon>Epsilonproteobacteria</taxon>
        <taxon>Campylobacterales</taxon>
        <taxon>Helicobacteraceae</taxon>
        <taxon>Helicobacter</taxon>
    </lineage>
</organism>
<dbReference type="InterPro" id="IPR006664">
    <property type="entry name" value="OMP_bac"/>
</dbReference>
<dbReference type="Pfam" id="PF00691">
    <property type="entry name" value="OmpA"/>
    <property type="match status" value="1"/>
</dbReference>
<dbReference type="PANTHER" id="PTHR30329:SF21">
    <property type="entry name" value="LIPOPROTEIN YIAD-RELATED"/>
    <property type="match status" value="1"/>
</dbReference>
<keyword evidence="7" id="KW-0626">Porin</keyword>
<evidence type="ECO:0000256" key="12">
    <source>
        <dbReference type="SAM" id="SignalP"/>
    </source>
</evidence>
<evidence type="ECO:0000256" key="6">
    <source>
        <dbReference type="ARBA" id="ARBA00023065"/>
    </source>
</evidence>
<protein>
    <submittedName>
        <fullName evidence="14">OmpA family protein</fullName>
    </submittedName>
</protein>
<feature type="domain" description="OmpA-like" evidence="13">
    <location>
        <begin position="187"/>
        <end position="304"/>
    </location>
</feature>
<dbReference type="InterPro" id="IPR036737">
    <property type="entry name" value="OmpA-like_sf"/>
</dbReference>
<comment type="caution">
    <text evidence="14">The sequence shown here is derived from an EMBL/GenBank/DDBJ whole genome shotgun (WGS) entry which is preliminary data.</text>
</comment>
<evidence type="ECO:0000259" key="13">
    <source>
        <dbReference type="PROSITE" id="PS51123"/>
    </source>
</evidence>
<dbReference type="SUPFAM" id="SSF56925">
    <property type="entry name" value="OMPA-like"/>
    <property type="match status" value="1"/>
</dbReference>
<evidence type="ECO:0000256" key="9">
    <source>
        <dbReference type="ARBA" id="ARBA00023237"/>
    </source>
</evidence>
<dbReference type="InterPro" id="IPR011250">
    <property type="entry name" value="OMP/PagP_B-barrel"/>
</dbReference>
<keyword evidence="4" id="KW-0812">Transmembrane</keyword>
<dbReference type="PRINTS" id="PR01021">
    <property type="entry name" value="OMPADOMAIN"/>
</dbReference>
<evidence type="ECO:0000256" key="4">
    <source>
        <dbReference type="ARBA" id="ARBA00022692"/>
    </source>
</evidence>
<dbReference type="PANTHER" id="PTHR30329">
    <property type="entry name" value="STATOR ELEMENT OF FLAGELLAR MOTOR COMPLEX"/>
    <property type="match status" value="1"/>
</dbReference>
<dbReference type="InterPro" id="IPR027385">
    <property type="entry name" value="Beta-barrel_OMP"/>
</dbReference>
<dbReference type="PROSITE" id="PS51123">
    <property type="entry name" value="OMPA_2"/>
    <property type="match status" value="1"/>
</dbReference>
<feature type="signal peptide" evidence="12">
    <location>
        <begin position="1"/>
        <end position="17"/>
    </location>
</feature>
<evidence type="ECO:0000256" key="3">
    <source>
        <dbReference type="ARBA" id="ARBA00022452"/>
    </source>
</evidence>
<dbReference type="InterPro" id="IPR050330">
    <property type="entry name" value="Bact_OuterMem_StrucFunc"/>
</dbReference>
<evidence type="ECO:0000256" key="10">
    <source>
        <dbReference type="PROSITE-ProRule" id="PRU00473"/>
    </source>
</evidence>
<feature type="chain" id="PRO_5045285825" evidence="12">
    <location>
        <begin position="18"/>
        <end position="306"/>
    </location>
</feature>
<keyword evidence="3" id="KW-1134">Transmembrane beta strand</keyword>
<evidence type="ECO:0000313" key="14">
    <source>
        <dbReference type="EMBL" id="MBX7491133.1"/>
    </source>
</evidence>
<dbReference type="CDD" id="cd07185">
    <property type="entry name" value="OmpA_C-like"/>
    <property type="match status" value="1"/>
</dbReference>
<sequence>MKKAIALSLALSTSVFAADNLVEITPQIGGSWHISNDRYADDIDLSYGLKFATRVMPSVLLEVGYERIDDAKYNFPKQSTDVNRYYVDLVKEFNIDSKVSPYILGGFGYEHISNEFQSMDSDFFGQYGVGLRYALAEFLHLKTELRHVVSFDGRSDIVGSVGFSIPFGTYAREEIVVEEVTEIVEQQPTLSHIHTFSVQFPFDSSAIAPQYNAEIRDFAQSMKDNPNQTAVISGHTDSTGNDAYNQKLSERRAKAVKDAIIEEGVQAGRLEARGYGESKPIADNTTKEGRKENRRVEAEIYTTPSN</sequence>
<evidence type="ECO:0000256" key="2">
    <source>
        <dbReference type="ARBA" id="ARBA00022448"/>
    </source>
</evidence>
<keyword evidence="6" id="KW-0406">Ion transport</keyword>
<dbReference type="PRINTS" id="PR01023">
    <property type="entry name" value="NAFLGMOTY"/>
</dbReference>
<dbReference type="Proteomes" id="UP000700059">
    <property type="component" value="Unassembled WGS sequence"/>
</dbReference>
<dbReference type="RefSeq" id="WP_221532394.1">
    <property type="nucleotide sequence ID" value="NZ_JAIGYP010000008.1"/>
</dbReference>